<feature type="signal peptide" evidence="4">
    <location>
        <begin position="1"/>
        <end position="26"/>
    </location>
</feature>
<dbReference type="CDD" id="cd14859">
    <property type="entry name" value="PMEI_like"/>
    <property type="match status" value="1"/>
</dbReference>
<dbReference type="Gramene" id="SIN_1026879.t">
    <property type="protein sequence ID" value="SIN_1026879.t.cds1"/>
    <property type="gene ID" value="SIN_1026879"/>
</dbReference>
<feature type="chain" id="PRO_5027048738" evidence="4">
    <location>
        <begin position="27"/>
        <end position="179"/>
    </location>
</feature>
<evidence type="ECO:0000313" key="7">
    <source>
        <dbReference type="RefSeq" id="XP_011087049.1"/>
    </source>
</evidence>
<keyword evidence="6" id="KW-1185">Reference proteome</keyword>
<organism evidence="6 7">
    <name type="scientific">Sesamum indicum</name>
    <name type="common">Oriental sesame</name>
    <name type="synonym">Sesamum orientale</name>
    <dbReference type="NCBI Taxonomy" id="4182"/>
    <lineage>
        <taxon>Eukaryota</taxon>
        <taxon>Viridiplantae</taxon>
        <taxon>Streptophyta</taxon>
        <taxon>Embryophyta</taxon>
        <taxon>Tracheophyta</taxon>
        <taxon>Spermatophyta</taxon>
        <taxon>Magnoliopsida</taxon>
        <taxon>eudicotyledons</taxon>
        <taxon>Gunneridae</taxon>
        <taxon>Pentapetalae</taxon>
        <taxon>asterids</taxon>
        <taxon>lamiids</taxon>
        <taxon>Lamiales</taxon>
        <taxon>Pedaliaceae</taxon>
        <taxon>Sesamum</taxon>
    </lineage>
</organism>
<dbReference type="InterPro" id="IPR035513">
    <property type="entry name" value="Invertase/methylesterase_inhib"/>
</dbReference>
<dbReference type="GeneID" id="105168613"/>
<sequence length="179" mass="19687">MADFLPYASMVCCLTSVLFLSTSVAAAGTTELATQICRNTTSYAFCQEAMYSDPHAVGADRYVLAYIAYRQAYLNATDTADYIASELKSMESGGASEFLTGLRKCLGYYQEAIRRLAEMLGNLDSETFYGLDELSIDVENSVRSCEASVGRPSPLSKRNEDLAKLSNICFVVSKLYIYL</sequence>
<dbReference type="Gene3D" id="1.20.140.40">
    <property type="entry name" value="Invertase/pectin methylesterase inhibitor family protein"/>
    <property type="match status" value="1"/>
</dbReference>
<dbReference type="RefSeq" id="XP_011087049.1">
    <property type="nucleotide sequence ID" value="XM_011088747.1"/>
</dbReference>
<protein>
    <submittedName>
        <fullName evidence="7">Cell wall / vacuolar inhibitor of fructosidase 2-like</fullName>
    </submittedName>
</protein>
<dbReference type="Pfam" id="PF04043">
    <property type="entry name" value="PMEI"/>
    <property type="match status" value="1"/>
</dbReference>
<gene>
    <name evidence="7" type="primary">LOC105168613</name>
</gene>
<dbReference type="InterPro" id="IPR052421">
    <property type="entry name" value="PCW_Enzyme_Inhibitor"/>
</dbReference>
<dbReference type="InterPro" id="IPR006501">
    <property type="entry name" value="Pectinesterase_inhib_dom"/>
</dbReference>
<dbReference type="Proteomes" id="UP000504604">
    <property type="component" value="Linkage group LG8"/>
</dbReference>
<name>A0A6I9TN72_SESIN</name>
<dbReference type="GO" id="GO:0004857">
    <property type="term" value="F:enzyme inhibitor activity"/>
    <property type="evidence" value="ECO:0007669"/>
    <property type="project" value="InterPro"/>
</dbReference>
<dbReference type="AlphaFoldDB" id="A0A6I9TN72"/>
<dbReference type="SUPFAM" id="SSF101148">
    <property type="entry name" value="Plant invertase/pectin methylesterase inhibitor"/>
    <property type="match status" value="1"/>
</dbReference>
<dbReference type="KEGG" id="sind:105168613"/>
<proteinExistence type="inferred from homology"/>
<evidence type="ECO:0000256" key="1">
    <source>
        <dbReference type="ARBA" id="ARBA00022729"/>
    </source>
</evidence>
<evidence type="ECO:0000259" key="5">
    <source>
        <dbReference type="SMART" id="SM00856"/>
    </source>
</evidence>
<dbReference type="SMART" id="SM00856">
    <property type="entry name" value="PMEI"/>
    <property type="match status" value="1"/>
</dbReference>
<accession>A0A6I9TN72</accession>
<evidence type="ECO:0000256" key="3">
    <source>
        <dbReference type="ARBA" id="ARBA00038471"/>
    </source>
</evidence>
<dbReference type="PANTHER" id="PTHR36710">
    <property type="entry name" value="PECTINESTERASE INHIBITOR-LIKE"/>
    <property type="match status" value="1"/>
</dbReference>
<comment type="similarity">
    <text evidence="3">Belongs to the PMEI family.</text>
</comment>
<keyword evidence="2" id="KW-1015">Disulfide bond</keyword>
<evidence type="ECO:0000256" key="4">
    <source>
        <dbReference type="SAM" id="SignalP"/>
    </source>
</evidence>
<evidence type="ECO:0000313" key="6">
    <source>
        <dbReference type="Proteomes" id="UP000504604"/>
    </source>
</evidence>
<feature type="domain" description="Pectinesterase inhibitor" evidence="5">
    <location>
        <begin position="28"/>
        <end position="172"/>
    </location>
</feature>
<dbReference type="PANTHER" id="PTHR36710:SF18">
    <property type="entry name" value="PECTINESTERASE INHIBITOR 5-RELATED"/>
    <property type="match status" value="1"/>
</dbReference>
<keyword evidence="1 4" id="KW-0732">Signal</keyword>
<reference evidence="7" key="1">
    <citation type="submission" date="2025-08" db="UniProtKB">
        <authorList>
            <consortium name="RefSeq"/>
        </authorList>
    </citation>
    <scope>IDENTIFICATION</scope>
</reference>
<dbReference type="InParanoid" id="A0A6I9TN72"/>
<evidence type="ECO:0000256" key="2">
    <source>
        <dbReference type="ARBA" id="ARBA00023157"/>
    </source>
</evidence>
<dbReference type="OrthoDB" id="1899876at2759"/>
<dbReference type="NCBIfam" id="TIGR01614">
    <property type="entry name" value="PME_inhib"/>
    <property type="match status" value="1"/>
</dbReference>